<organism evidence="1 2">
    <name type="scientific">Liquidambar formosana</name>
    <name type="common">Formosan gum</name>
    <dbReference type="NCBI Taxonomy" id="63359"/>
    <lineage>
        <taxon>Eukaryota</taxon>
        <taxon>Viridiplantae</taxon>
        <taxon>Streptophyta</taxon>
        <taxon>Embryophyta</taxon>
        <taxon>Tracheophyta</taxon>
        <taxon>Spermatophyta</taxon>
        <taxon>Magnoliopsida</taxon>
        <taxon>eudicotyledons</taxon>
        <taxon>Gunneridae</taxon>
        <taxon>Pentapetalae</taxon>
        <taxon>Saxifragales</taxon>
        <taxon>Altingiaceae</taxon>
        <taxon>Liquidambar</taxon>
    </lineage>
</organism>
<accession>A0AAP0X870</accession>
<evidence type="ECO:0000313" key="2">
    <source>
        <dbReference type="Proteomes" id="UP001415857"/>
    </source>
</evidence>
<name>A0AAP0X870_LIQFO</name>
<proteinExistence type="predicted"/>
<evidence type="ECO:0000313" key="1">
    <source>
        <dbReference type="EMBL" id="KAK9288940.1"/>
    </source>
</evidence>
<comment type="caution">
    <text evidence="1">The sequence shown here is derived from an EMBL/GenBank/DDBJ whole genome shotgun (WGS) entry which is preliminary data.</text>
</comment>
<sequence length="136" mass="15427">MPPNLSSGSLQVSPIPPFSSKFTHPSSQIHNTTQIWLPRGALTKIPMSRIACVSTRPKRKSVSKSEKSEAEELVRLLLRNSSNERPLLSTLNKYVKVVRTEHCFLMFEELGKTDKWIQCLENAGVQMETKTTLVFR</sequence>
<dbReference type="Proteomes" id="UP001415857">
    <property type="component" value="Unassembled WGS sequence"/>
</dbReference>
<dbReference type="EMBL" id="JBBPBK010000003">
    <property type="protein sequence ID" value="KAK9288940.1"/>
    <property type="molecule type" value="Genomic_DNA"/>
</dbReference>
<dbReference type="AlphaFoldDB" id="A0AAP0X870"/>
<gene>
    <name evidence="1" type="ORF">L1049_017411</name>
</gene>
<reference evidence="1 2" key="1">
    <citation type="journal article" date="2024" name="Plant J.">
        <title>Genome sequences and population genomics reveal climatic adaptation and genomic divergence between two closely related sweetgum species.</title>
        <authorList>
            <person name="Xu W.Q."/>
            <person name="Ren C.Q."/>
            <person name="Zhang X.Y."/>
            <person name="Comes H.P."/>
            <person name="Liu X.H."/>
            <person name="Li Y.G."/>
            <person name="Kettle C.J."/>
            <person name="Jalonen R."/>
            <person name="Gaisberger H."/>
            <person name="Ma Y.Z."/>
            <person name="Qiu Y.X."/>
        </authorList>
    </citation>
    <scope>NUCLEOTIDE SEQUENCE [LARGE SCALE GENOMIC DNA]</scope>
    <source>
        <strain evidence="1">Hangzhou</strain>
    </source>
</reference>
<protein>
    <submittedName>
        <fullName evidence="1">Uncharacterized protein</fullName>
    </submittedName>
</protein>
<keyword evidence="2" id="KW-1185">Reference proteome</keyword>